<dbReference type="InterPro" id="IPR000847">
    <property type="entry name" value="LysR_HTH_N"/>
</dbReference>
<dbReference type="GO" id="GO:0000976">
    <property type="term" value="F:transcription cis-regulatory region binding"/>
    <property type="evidence" value="ECO:0007669"/>
    <property type="project" value="TreeGrafter"/>
</dbReference>
<evidence type="ECO:0000313" key="7">
    <source>
        <dbReference type="Proteomes" id="UP000006859"/>
    </source>
</evidence>
<feature type="domain" description="HTH lysR-type" evidence="5">
    <location>
        <begin position="27"/>
        <end position="84"/>
    </location>
</feature>
<dbReference type="SUPFAM" id="SSF53850">
    <property type="entry name" value="Periplasmic binding protein-like II"/>
    <property type="match status" value="1"/>
</dbReference>
<keyword evidence="7" id="KW-1185">Reference proteome</keyword>
<evidence type="ECO:0000256" key="4">
    <source>
        <dbReference type="ARBA" id="ARBA00023163"/>
    </source>
</evidence>
<organism evidence="6 7">
    <name type="scientific">Dickeya dadantii (strain 3937)</name>
    <name type="common">Erwinia chrysanthemi (strain 3937)</name>
    <dbReference type="NCBI Taxonomy" id="198628"/>
    <lineage>
        <taxon>Bacteria</taxon>
        <taxon>Pseudomonadati</taxon>
        <taxon>Pseudomonadota</taxon>
        <taxon>Gammaproteobacteria</taxon>
        <taxon>Enterobacterales</taxon>
        <taxon>Pectobacteriaceae</taxon>
        <taxon>Dickeya</taxon>
    </lineage>
</organism>
<dbReference type="STRING" id="198628.Dda3937_04313"/>
<dbReference type="SUPFAM" id="SSF46785">
    <property type="entry name" value="Winged helix' DNA-binding domain"/>
    <property type="match status" value="1"/>
</dbReference>
<gene>
    <name evidence="6" type="primary">yjiE</name>
    <name evidence="6" type="ordered locus">Dda3937_04313</name>
</gene>
<keyword evidence="4" id="KW-0804">Transcription</keyword>
<evidence type="ECO:0000259" key="5">
    <source>
        <dbReference type="PROSITE" id="PS50931"/>
    </source>
</evidence>
<dbReference type="InterPro" id="IPR036388">
    <property type="entry name" value="WH-like_DNA-bd_sf"/>
</dbReference>
<dbReference type="PRINTS" id="PR00039">
    <property type="entry name" value="HTHLYSR"/>
</dbReference>
<dbReference type="eggNOG" id="COG0583">
    <property type="taxonomic scope" value="Bacteria"/>
</dbReference>
<accession>E0SHJ5</accession>
<dbReference type="Gene3D" id="1.10.10.10">
    <property type="entry name" value="Winged helix-like DNA-binding domain superfamily/Winged helix DNA-binding domain"/>
    <property type="match status" value="1"/>
</dbReference>
<dbReference type="Gene3D" id="3.40.190.10">
    <property type="entry name" value="Periplasmic binding protein-like II"/>
    <property type="match status" value="2"/>
</dbReference>
<evidence type="ECO:0000256" key="1">
    <source>
        <dbReference type="ARBA" id="ARBA00009437"/>
    </source>
</evidence>
<dbReference type="EMBL" id="CP002038">
    <property type="protein sequence ID" value="ADM97760.1"/>
    <property type="molecule type" value="Genomic_DNA"/>
</dbReference>
<dbReference type="InterPro" id="IPR005119">
    <property type="entry name" value="LysR_subst-bd"/>
</dbReference>
<sequence>MYVLHNITSVMRIMRFSERCSSMLNNIETKWLYDFLALEEHRSFTLAAETRNISQSSFSRRIRALEEAVAFDIFDRGAQPLQLTEQGKIFHAHIRNTLDDLEYQIHKLHGGSHYKNKITIAAAHSLSVFVMPELLKTVPDRQEKIFYVESIDVDDAVLNLKEGRSDFIFSFYNEELMSEPFRHTRIMDSTLYPVCACDAAGKPLFDIRAAGLPLLNYTDTSYMGRQVNRYLSTLAPDRFTVSFVSSMSDLLKRMAKQGHGIAWLPDYSIRDELAHKELTVLKLEQAVMKMQVYLYRLDARLNVASESFWRAMATPRSAQ</sequence>
<keyword evidence="3" id="KW-0238">DNA-binding</keyword>
<dbReference type="PANTHER" id="PTHR30126">
    <property type="entry name" value="HTH-TYPE TRANSCRIPTIONAL REGULATOR"/>
    <property type="match status" value="1"/>
</dbReference>
<reference evidence="6 7" key="1">
    <citation type="journal article" date="2011" name="J. Bacteriol.">
        <title>Genome sequence of the plant-pathogenic bacterium Dickeya dadantii 3937.</title>
        <authorList>
            <person name="Glasner J.D."/>
            <person name="Yang C.H."/>
            <person name="Reverchon S."/>
            <person name="Hugouvieux-Cotte-Pattat N."/>
            <person name="Condemine G."/>
            <person name="Bohin J.P."/>
            <person name="Van Gijsegem F."/>
            <person name="Yang S."/>
            <person name="Franza T."/>
            <person name="Expert D."/>
            <person name="Plunkett G. III"/>
            <person name="San Francisco M.J."/>
            <person name="Charkowski A.O."/>
            <person name="Py B."/>
            <person name="Bell K."/>
            <person name="Rauscher L."/>
            <person name="Rodriguez-Palenzuela P."/>
            <person name="Toussaint A."/>
            <person name="Holeva M.C."/>
            <person name="He S.Y."/>
            <person name="Douet V."/>
            <person name="Boccara M."/>
            <person name="Blanco C."/>
            <person name="Toth I."/>
            <person name="Anderson B.D."/>
            <person name="Biehl B.S."/>
            <person name="Mau B."/>
            <person name="Flynn S.M."/>
            <person name="Barras F."/>
            <person name="Lindeberg M."/>
            <person name="Birch P.R."/>
            <person name="Tsuyumu S."/>
            <person name="Shi X."/>
            <person name="Hibbing M."/>
            <person name="Yap M.N."/>
            <person name="Carpentier M."/>
            <person name="Dassa E."/>
            <person name="Umehara M."/>
            <person name="Kim J.F."/>
            <person name="Rusch M."/>
            <person name="Soni P."/>
            <person name="Mayhew G.F."/>
            <person name="Fouts D.E."/>
            <person name="Gill S.R."/>
            <person name="Blattner F.R."/>
            <person name="Keen N.T."/>
            <person name="Perna N.T."/>
        </authorList>
    </citation>
    <scope>NUCLEOTIDE SEQUENCE [LARGE SCALE GENOMIC DNA]</scope>
    <source>
        <strain evidence="6 7">3937</strain>
    </source>
</reference>
<dbReference type="GO" id="GO:0003700">
    <property type="term" value="F:DNA-binding transcription factor activity"/>
    <property type="evidence" value="ECO:0007669"/>
    <property type="project" value="InterPro"/>
</dbReference>
<dbReference type="CDD" id="cd05466">
    <property type="entry name" value="PBP2_LTTR_substrate"/>
    <property type="match status" value="1"/>
</dbReference>
<name>E0SHJ5_DICD3</name>
<dbReference type="HOGENOM" id="CLU_039613_4_1_6"/>
<protein>
    <submittedName>
        <fullName evidence="6">Putative transcriptional regulator LYSR-type</fullName>
    </submittedName>
</protein>
<keyword evidence="2" id="KW-0805">Transcription regulation</keyword>
<dbReference type="KEGG" id="ddd:Dda3937_04313"/>
<dbReference type="PROSITE" id="PS50931">
    <property type="entry name" value="HTH_LYSR"/>
    <property type="match status" value="1"/>
</dbReference>
<comment type="similarity">
    <text evidence="1">Belongs to the LysR transcriptional regulatory family.</text>
</comment>
<evidence type="ECO:0000256" key="3">
    <source>
        <dbReference type="ARBA" id="ARBA00023125"/>
    </source>
</evidence>
<dbReference type="InterPro" id="IPR036390">
    <property type="entry name" value="WH_DNA-bd_sf"/>
</dbReference>
<dbReference type="NCBIfam" id="NF007488">
    <property type="entry name" value="PRK10082.1"/>
    <property type="match status" value="1"/>
</dbReference>
<proteinExistence type="inferred from homology"/>
<dbReference type="AlphaFoldDB" id="E0SHJ5"/>
<evidence type="ECO:0000256" key="2">
    <source>
        <dbReference type="ARBA" id="ARBA00023015"/>
    </source>
</evidence>
<dbReference type="Proteomes" id="UP000006859">
    <property type="component" value="Chromosome"/>
</dbReference>
<dbReference type="Pfam" id="PF00126">
    <property type="entry name" value="HTH_1"/>
    <property type="match status" value="1"/>
</dbReference>
<evidence type="ECO:0000313" key="6">
    <source>
        <dbReference type="EMBL" id="ADM97760.1"/>
    </source>
</evidence>
<dbReference type="Pfam" id="PF03466">
    <property type="entry name" value="LysR_substrate"/>
    <property type="match status" value="1"/>
</dbReference>
<dbReference type="PANTHER" id="PTHR30126:SF2">
    <property type="entry name" value="HTH-TYPE TRANSCRIPTIONAL REGULATOR YJIE"/>
    <property type="match status" value="1"/>
</dbReference>